<dbReference type="AlphaFoldDB" id="A0AA43QXR5"/>
<dbReference type="RefSeq" id="WP_268164390.1">
    <property type="nucleotide sequence ID" value="NZ_JAPFAP010000060.1"/>
</dbReference>
<accession>A0AA43QXR5</accession>
<keyword evidence="1" id="KW-0812">Transmembrane</keyword>
<proteinExistence type="predicted"/>
<dbReference type="Proteomes" id="UP001162175">
    <property type="component" value="Unassembled WGS sequence"/>
</dbReference>
<gene>
    <name evidence="2" type="ORF">DCBHLPFO_00436</name>
</gene>
<dbReference type="EMBL" id="JAPFAR010000159">
    <property type="protein sequence ID" value="MDI3349924.1"/>
    <property type="molecule type" value="Genomic_DNA"/>
</dbReference>
<name>A0AA43QXR5_MYCAR</name>
<feature type="transmembrane region" description="Helical" evidence="1">
    <location>
        <begin position="7"/>
        <end position="31"/>
    </location>
</feature>
<evidence type="ECO:0000313" key="3">
    <source>
        <dbReference type="Proteomes" id="UP001162175"/>
    </source>
</evidence>
<keyword evidence="1" id="KW-0472">Membrane</keyword>
<evidence type="ECO:0000256" key="1">
    <source>
        <dbReference type="SAM" id="Phobius"/>
    </source>
</evidence>
<keyword evidence="1" id="KW-1133">Transmembrane helix</keyword>
<organism evidence="2 3">
    <name type="scientific">Mycoplasmopsis arginini</name>
    <name type="common">Mycoplasma arginini</name>
    <dbReference type="NCBI Taxonomy" id="2094"/>
    <lineage>
        <taxon>Bacteria</taxon>
        <taxon>Bacillati</taxon>
        <taxon>Mycoplasmatota</taxon>
        <taxon>Mycoplasmoidales</taxon>
        <taxon>Metamycoplasmataceae</taxon>
        <taxon>Mycoplasmopsis</taxon>
    </lineage>
</organism>
<reference evidence="2" key="1">
    <citation type="submission" date="2022-11" db="EMBL/GenBank/DDBJ databases">
        <title>Draft genome of Mycoplasma arginini isolated from fly.</title>
        <authorList>
            <person name="Severgnini M."/>
            <person name="Gioia G."/>
            <person name="Cremonesi P."/>
            <person name="Moroni P."/>
            <person name="Addis M.F."/>
            <person name="Castiglioni B."/>
        </authorList>
    </citation>
    <scope>NUCLEOTIDE SEQUENCE</scope>
    <source>
        <strain evidence="2">QMP CG1-1632</strain>
    </source>
</reference>
<evidence type="ECO:0000313" key="2">
    <source>
        <dbReference type="EMBL" id="MDI3349924.1"/>
    </source>
</evidence>
<protein>
    <submittedName>
        <fullName evidence="2">Uncharacterized protein</fullName>
    </submittedName>
</protein>
<comment type="caution">
    <text evidence="2">The sequence shown here is derived from an EMBL/GenBank/DDBJ whole genome shotgun (WGS) entry which is preliminary data.</text>
</comment>
<dbReference type="NCBIfam" id="NF045955">
    <property type="entry name" value="MHO_4530_fam"/>
    <property type="match status" value="1"/>
</dbReference>
<sequence length="524" mass="62454">MIKKIDSLLFIWVLIFAILLSAITLWFIFWLERKEKLVKNQNGFICLELDLQQKRIKYLNGISNIYNEPFFLKKINFLNNRWKKLQDFQSLLDKKSNFVFSNSIRNKENVLISFEKQLTKFSWHKTKVNLEMNFVDENSAVITINWNEINSREEVVFEAINTNISYLLDTNSKYLACGFVLNIKNINNINNFVKLFKEVCYKNKLKNIKVFLDWNKIFFVFPLSKFKTKQANKGIKIIENNSHLYKNLFSSFFAFESNLLVGKDFYNYEVIFDYLKVIPFLEDFWLPNDFSEIEYFEKFKENYDYVLNEINETNKIDFKTISFNNFGDENSKLNFLLTEKKFEALNISDSKILSSLDIYKNFFIKIYENINDIEPHGKVLNVNDFIFNLIDNKNIENAIFKDHSFVQLISLNSKKSMLKARKKIEQIQEIKPKASIAIKLDDINDDIISAIDKWVKIIWFDKNITSRLNNPKIMLYVGLLLNKAEQLNISVVFEKLDYKNYKKILYNNNLNMFYTLNRKTLKEK</sequence>